<evidence type="ECO:0000256" key="1">
    <source>
        <dbReference type="ARBA" id="ARBA00022664"/>
    </source>
</evidence>
<keyword evidence="6" id="KW-1185">Reference proteome</keyword>
<dbReference type="InterPro" id="IPR035979">
    <property type="entry name" value="RBD_domain_sf"/>
</dbReference>
<evidence type="ECO:0000256" key="3">
    <source>
        <dbReference type="PROSITE-ProRule" id="PRU00176"/>
    </source>
</evidence>
<accession>A0ABR2MHH0</accession>
<dbReference type="Proteomes" id="UP001412067">
    <property type="component" value="Unassembled WGS sequence"/>
</dbReference>
<sequence length="164" mass="18847">MAVFHLTREKFFFLPIRPEGGTVTSFTRQTGMAPDEDLGTGSGNQPYYYLSFEIQKQPVCITKMQYTEFVTTMSRVYVGNLEPRVSERDLEDDFRVYGVIRSIWVARRPPGYAFIDFEDHRDANDAIRGMDEIALVWPTSSVSTFLAVRNQSLLLFPQLFLPNS</sequence>
<evidence type="ECO:0000256" key="2">
    <source>
        <dbReference type="ARBA" id="ARBA00023187"/>
    </source>
</evidence>
<dbReference type="InterPro" id="IPR050907">
    <property type="entry name" value="SRSF"/>
</dbReference>
<dbReference type="Pfam" id="PF00076">
    <property type="entry name" value="RRM_1"/>
    <property type="match status" value="1"/>
</dbReference>
<name>A0ABR2MHH0_9ASPA</name>
<keyword evidence="2" id="KW-0508">mRNA splicing</keyword>
<gene>
    <name evidence="5" type="primary">RSZ21A</name>
    <name evidence="5" type="ORF">KSP40_PGU011176</name>
</gene>
<dbReference type="InterPro" id="IPR012677">
    <property type="entry name" value="Nucleotide-bd_a/b_plait_sf"/>
</dbReference>
<evidence type="ECO:0000313" key="6">
    <source>
        <dbReference type="Proteomes" id="UP001412067"/>
    </source>
</evidence>
<dbReference type="InterPro" id="IPR000504">
    <property type="entry name" value="RRM_dom"/>
</dbReference>
<feature type="domain" description="RRM" evidence="4">
    <location>
        <begin position="74"/>
        <end position="149"/>
    </location>
</feature>
<dbReference type="SMART" id="SM00360">
    <property type="entry name" value="RRM"/>
    <property type="match status" value="1"/>
</dbReference>
<dbReference type="EMBL" id="JBBWWR010000008">
    <property type="protein sequence ID" value="KAK8963034.1"/>
    <property type="molecule type" value="Genomic_DNA"/>
</dbReference>
<reference evidence="5 6" key="1">
    <citation type="journal article" date="2022" name="Nat. Plants">
        <title>Genomes of leafy and leafless Platanthera orchids illuminate the evolution of mycoheterotrophy.</title>
        <authorList>
            <person name="Li M.H."/>
            <person name="Liu K.W."/>
            <person name="Li Z."/>
            <person name="Lu H.C."/>
            <person name="Ye Q.L."/>
            <person name="Zhang D."/>
            <person name="Wang J.Y."/>
            <person name="Li Y.F."/>
            <person name="Zhong Z.M."/>
            <person name="Liu X."/>
            <person name="Yu X."/>
            <person name="Liu D.K."/>
            <person name="Tu X.D."/>
            <person name="Liu B."/>
            <person name="Hao Y."/>
            <person name="Liao X.Y."/>
            <person name="Jiang Y.T."/>
            <person name="Sun W.H."/>
            <person name="Chen J."/>
            <person name="Chen Y.Q."/>
            <person name="Ai Y."/>
            <person name="Zhai J.W."/>
            <person name="Wu S.S."/>
            <person name="Zhou Z."/>
            <person name="Hsiao Y.Y."/>
            <person name="Wu W.L."/>
            <person name="Chen Y.Y."/>
            <person name="Lin Y.F."/>
            <person name="Hsu J.L."/>
            <person name="Li C.Y."/>
            <person name="Wang Z.W."/>
            <person name="Zhao X."/>
            <person name="Zhong W.Y."/>
            <person name="Ma X.K."/>
            <person name="Ma L."/>
            <person name="Huang J."/>
            <person name="Chen G.Z."/>
            <person name="Huang M.Z."/>
            <person name="Huang L."/>
            <person name="Peng D.H."/>
            <person name="Luo Y.B."/>
            <person name="Zou S.Q."/>
            <person name="Chen S.P."/>
            <person name="Lan S."/>
            <person name="Tsai W.C."/>
            <person name="Van de Peer Y."/>
            <person name="Liu Z.J."/>
        </authorList>
    </citation>
    <scope>NUCLEOTIDE SEQUENCE [LARGE SCALE GENOMIC DNA]</scope>
    <source>
        <strain evidence="5">Lor288</strain>
    </source>
</reference>
<keyword evidence="3" id="KW-0694">RNA-binding</keyword>
<evidence type="ECO:0000259" key="4">
    <source>
        <dbReference type="PROSITE" id="PS50102"/>
    </source>
</evidence>
<evidence type="ECO:0000313" key="5">
    <source>
        <dbReference type="EMBL" id="KAK8963034.1"/>
    </source>
</evidence>
<dbReference type="PANTHER" id="PTHR23147">
    <property type="entry name" value="SERINE/ARGININE RICH SPLICING FACTOR"/>
    <property type="match status" value="1"/>
</dbReference>
<comment type="caution">
    <text evidence="5">The sequence shown here is derived from an EMBL/GenBank/DDBJ whole genome shotgun (WGS) entry which is preliminary data.</text>
</comment>
<dbReference type="Gene3D" id="3.30.70.330">
    <property type="match status" value="1"/>
</dbReference>
<protein>
    <submittedName>
        <fullName evidence="5">Serine/arginine-rich splicing factor RSZ21A</fullName>
    </submittedName>
</protein>
<dbReference type="SUPFAM" id="SSF54928">
    <property type="entry name" value="RNA-binding domain, RBD"/>
    <property type="match status" value="1"/>
</dbReference>
<dbReference type="PROSITE" id="PS50102">
    <property type="entry name" value="RRM"/>
    <property type="match status" value="1"/>
</dbReference>
<proteinExistence type="predicted"/>
<organism evidence="5 6">
    <name type="scientific">Platanthera guangdongensis</name>
    <dbReference type="NCBI Taxonomy" id="2320717"/>
    <lineage>
        <taxon>Eukaryota</taxon>
        <taxon>Viridiplantae</taxon>
        <taxon>Streptophyta</taxon>
        <taxon>Embryophyta</taxon>
        <taxon>Tracheophyta</taxon>
        <taxon>Spermatophyta</taxon>
        <taxon>Magnoliopsida</taxon>
        <taxon>Liliopsida</taxon>
        <taxon>Asparagales</taxon>
        <taxon>Orchidaceae</taxon>
        <taxon>Orchidoideae</taxon>
        <taxon>Orchideae</taxon>
        <taxon>Orchidinae</taxon>
        <taxon>Platanthera</taxon>
    </lineage>
</organism>
<keyword evidence="1" id="KW-0507">mRNA processing</keyword>